<dbReference type="AlphaFoldDB" id="A0AAV7M3T7"/>
<sequence>MEGHADVMRTRQFLGKLEEKERGRGGDGDAGGEDAKGEKAEREEADRREETSEDPRDAGRRRDEARPEHSSQGAAVKNGRTWRTQTRPWRDAAIPGT</sequence>
<comment type="caution">
    <text evidence="2">The sequence shown here is derived from an EMBL/GenBank/DDBJ whole genome shotgun (WGS) entry which is preliminary data.</text>
</comment>
<evidence type="ECO:0000313" key="3">
    <source>
        <dbReference type="Proteomes" id="UP001066276"/>
    </source>
</evidence>
<name>A0AAV7M3T7_PLEWA</name>
<accession>A0AAV7M3T7</accession>
<dbReference type="Proteomes" id="UP001066276">
    <property type="component" value="Chromosome 10"/>
</dbReference>
<organism evidence="2 3">
    <name type="scientific">Pleurodeles waltl</name>
    <name type="common">Iberian ribbed newt</name>
    <dbReference type="NCBI Taxonomy" id="8319"/>
    <lineage>
        <taxon>Eukaryota</taxon>
        <taxon>Metazoa</taxon>
        <taxon>Chordata</taxon>
        <taxon>Craniata</taxon>
        <taxon>Vertebrata</taxon>
        <taxon>Euteleostomi</taxon>
        <taxon>Amphibia</taxon>
        <taxon>Batrachia</taxon>
        <taxon>Caudata</taxon>
        <taxon>Salamandroidea</taxon>
        <taxon>Salamandridae</taxon>
        <taxon>Pleurodelinae</taxon>
        <taxon>Pleurodeles</taxon>
    </lineage>
</organism>
<reference evidence="2" key="1">
    <citation type="journal article" date="2022" name="bioRxiv">
        <title>Sequencing and chromosome-scale assembly of the giantPleurodeles waltlgenome.</title>
        <authorList>
            <person name="Brown T."/>
            <person name="Elewa A."/>
            <person name="Iarovenko S."/>
            <person name="Subramanian E."/>
            <person name="Araus A.J."/>
            <person name="Petzold A."/>
            <person name="Susuki M."/>
            <person name="Suzuki K.-i.T."/>
            <person name="Hayashi T."/>
            <person name="Toyoda A."/>
            <person name="Oliveira C."/>
            <person name="Osipova E."/>
            <person name="Leigh N.D."/>
            <person name="Simon A."/>
            <person name="Yun M.H."/>
        </authorList>
    </citation>
    <scope>NUCLEOTIDE SEQUENCE</scope>
    <source>
        <strain evidence="2">20211129_DDA</strain>
        <tissue evidence="2">Liver</tissue>
    </source>
</reference>
<feature type="compositionally biased region" description="Basic and acidic residues" evidence="1">
    <location>
        <begin position="16"/>
        <end position="69"/>
    </location>
</feature>
<evidence type="ECO:0000256" key="1">
    <source>
        <dbReference type="SAM" id="MobiDB-lite"/>
    </source>
</evidence>
<protein>
    <submittedName>
        <fullName evidence="2">Uncharacterized protein</fullName>
    </submittedName>
</protein>
<proteinExistence type="predicted"/>
<evidence type="ECO:0000313" key="2">
    <source>
        <dbReference type="EMBL" id="KAJ1098475.1"/>
    </source>
</evidence>
<feature type="region of interest" description="Disordered" evidence="1">
    <location>
        <begin position="1"/>
        <end position="97"/>
    </location>
</feature>
<keyword evidence="3" id="KW-1185">Reference proteome</keyword>
<gene>
    <name evidence="2" type="ORF">NDU88_003586</name>
</gene>
<dbReference type="EMBL" id="JANPWB010000014">
    <property type="protein sequence ID" value="KAJ1098475.1"/>
    <property type="molecule type" value="Genomic_DNA"/>
</dbReference>